<name>A0A7R8H846_LEPSM</name>
<reference evidence="2" key="1">
    <citation type="submission" date="2021-02" db="EMBL/GenBank/DDBJ databases">
        <authorList>
            <person name="Bekaert M."/>
        </authorList>
    </citation>
    <scope>NUCLEOTIDE SEQUENCE</scope>
    <source>
        <strain evidence="2">IoA-00</strain>
    </source>
</reference>
<protein>
    <submittedName>
        <fullName evidence="2">(salmon louse) hypothetical protein</fullName>
    </submittedName>
</protein>
<accession>A0A7R8H846</accession>
<proteinExistence type="predicted"/>
<evidence type="ECO:0000313" key="2">
    <source>
        <dbReference type="EMBL" id="CAF2923338.1"/>
    </source>
</evidence>
<feature type="compositionally biased region" description="Polar residues" evidence="1">
    <location>
        <begin position="54"/>
        <end position="68"/>
    </location>
</feature>
<feature type="compositionally biased region" description="Basic and acidic residues" evidence="1">
    <location>
        <begin position="32"/>
        <end position="51"/>
    </location>
</feature>
<organism evidence="2 3">
    <name type="scientific">Lepeophtheirus salmonis</name>
    <name type="common">Salmon louse</name>
    <name type="synonym">Caligus salmonis</name>
    <dbReference type="NCBI Taxonomy" id="72036"/>
    <lineage>
        <taxon>Eukaryota</taxon>
        <taxon>Metazoa</taxon>
        <taxon>Ecdysozoa</taxon>
        <taxon>Arthropoda</taxon>
        <taxon>Crustacea</taxon>
        <taxon>Multicrustacea</taxon>
        <taxon>Hexanauplia</taxon>
        <taxon>Copepoda</taxon>
        <taxon>Siphonostomatoida</taxon>
        <taxon>Caligidae</taxon>
        <taxon>Lepeophtheirus</taxon>
    </lineage>
</organism>
<evidence type="ECO:0000313" key="3">
    <source>
        <dbReference type="Proteomes" id="UP000675881"/>
    </source>
</evidence>
<dbReference type="Proteomes" id="UP000675881">
    <property type="component" value="Chromosome 4"/>
</dbReference>
<dbReference type="EMBL" id="HG994583">
    <property type="protein sequence ID" value="CAF2923338.1"/>
    <property type="molecule type" value="Genomic_DNA"/>
</dbReference>
<keyword evidence="3" id="KW-1185">Reference proteome</keyword>
<dbReference type="AlphaFoldDB" id="A0A7R8H846"/>
<gene>
    <name evidence="2" type="ORF">LSAA_9044</name>
</gene>
<feature type="compositionally biased region" description="Basic and acidic residues" evidence="1">
    <location>
        <begin position="1"/>
        <end position="13"/>
    </location>
</feature>
<feature type="region of interest" description="Disordered" evidence="1">
    <location>
        <begin position="1"/>
        <end position="104"/>
    </location>
</feature>
<evidence type="ECO:0000256" key="1">
    <source>
        <dbReference type="SAM" id="MobiDB-lite"/>
    </source>
</evidence>
<sequence length="104" mass="11762">MADHLTPKPRRVESNGPLIQKETGGEKNNATMEDRDQLNSEQISKEERPLEETQPPSSEGGCSSNQLQTEERVQTKYIYRNNLEPGQEDSDVERSKENFPSLGT</sequence>